<dbReference type="RefSeq" id="WP_059071034.1">
    <property type="nucleotide sequence ID" value="NZ_LNAL01000007.1"/>
</dbReference>
<dbReference type="EMBL" id="LNAL01000007">
    <property type="protein sequence ID" value="KUG07409.1"/>
    <property type="molecule type" value="Genomic_DNA"/>
</dbReference>
<protein>
    <submittedName>
        <fullName evidence="2">Uncharacterized protein</fullName>
    </submittedName>
</protein>
<organism evidence="2 3">
    <name type="scientific">Solirubrum puertoriconensis</name>
    <dbReference type="NCBI Taxonomy" id="1751427"/>
    <lineage>
        <taxon>Bacteria</taxon>
        <taxon>Pseudomonadati</taxon>
        <taxon>Bacteroidota</taxon>
        <taxon>Cytophagia</taxon>
        <taxon>Cytophagales</taxon>
    </lineage>
</organism>
<feature type="transmembrane region" description="Helical" evidence="1">
    <location>
        <begin position="9"/>
        <end position="27"/>
    </location>
</feature>
<evidence type="ECO:0000256" key="1">
    <source>
        <dbReference type="SAM" id="Phobius"/>
    </source>
</evidence>
<proteinExistence type="predicted"/>
<evidence type="ECO:0000313" key="3">
    <source>
        <dbReference type="Proteomes" id="UP000054223"/>
    </source>
</evidence>
<dbReference type="AlphaFoldDB" id="A0A9X0HK38"/>
<evidence type="ECO:0000313" key="2">
    <source>
        <dbReference type="EMBL" id="KUG07409.1"/>
    </source>
</evidence>
<keyword evidence="3" id="KW-1185">Reference proteome</keyword>
<keyword evidence="1" id="KW-0812">Transmembrane</keyword>
<name>A0A9X0HK38_SOLP1</name>
<comment type="caution">
    <text evidence="2">The sequence shown here is derived from an EMBL/GenBank/DDBJ whole genome shotgun (WGS) entry which is preliminary data.</text>
</comment>
<dbReference type="Proteomes" id="UP000054223">
    <property type="component" value="Unassembled WGS sequence"/>
</dbReference>
<keyword evidence="1" id="KW-0472">Membrane</keyword>
<reference evidence="2 3" key="1">
    <citation type="submission" date="2015-11" db="EMBL/GenBank/DDBJ databases">
        <title>Solirubrum puertoriconensis gen. nov. an environmental bacteria isolated in Puerto Rico.</title>
        <authorList>
            <person name="Cuebas-Irizarry M.F."/>
            <person name="Montalvo-Rodriguez R."/>
        </authorList>
    </citation>
    <scope>NUCLEOTIDE SEQUENCE [LARGE SCALE GENOMIC DNA]</scope>
    <source>
        <strain evidence="2 3">MC1A</strain>
    </source>
</reference>
<sequence length="60" mass="7015">MKSLLTHPYWFFIIGVILFVLAWQINLGLNIPAEGIDRLYAFAPLATWLVMKTRTMFKDE</sequence>
<keyword evidence="1" id="KW-1133">Transmembrane helix</keyword>
<accession>A0A9X0HK38</accession>
<gene>
    <name evidence="2" type="ORF">ASU33_13735</name>
</gene>